<protein>
    <submittedName>
        <fullName evidence="10">Undecaprenyl-phosphate glucose phosphotransferase</fullName>
    </submittedName>
</protein>
<dbReference type="InterPro" id="IPR003362">
    <property type="entry name" value="Bact_transf"/>
</dbReference>
<keyword evidence="3 10" id="KW-0808">Transferase</keyword>
<comment type="similarity">
    <text evidence="2">Belongs to the bacterial sugar transferase family.</text>
</comment>
<gene>
    <name evidence="10" type="ORF">SAMN04488115_107265</name>
</gene>
<evidence type="ECO:0000256" key="7">
    <source>
        <dbReference type="ARBA" id="ARBA00023169"/>
    </source>
</evidence>
<evidence type="ECO:0000313" key="11">
    <source>
        <dbReference type="Proteomes" id="UP000236743"/>
    </source>
</evidence>
<dbReference type="GO" id="GO:0000271">
    <property type="term" value="P:polysaccharide biosynthetic process"/>
    <property type="evidence" value="ECO:0007669"/>
    <property type="project" value="UniProtKB-KW"/>
</dbReference>
<feature type="transmembrane region" description="Helical" evidence="8">
    <location>
        <begin position="60"/>
        <end position="78"/>
    </location>
</feature>
<evidence type="ECO:0000256" key="8">
    <source>
        <dbReference type="SAM" id="Phobius"/>
    </source>
</evidence>
<dbReference type="Pfam" id="PF13727">
    <property type="entry name" value="CoA_binding_3"/>
    <property type="match status" value="1"/>
</dbReference>
<evidence type="ECO:0000256" key="6">
    <source>
        <dbReference type="ARBA" id="ARBA00023136"/>
    </source>
</evidence>
<feature type="transmembrane region" description="Helical" evidence="8">
    <location>
        <begin position="23"/>
        <end position="48"/>
    </location>
</feature>
<dbReference type="InterPro" id="IPR017473">
    <property type="entry name" value="Undecaprenyl-P_gluc_Ptfrase"/>
</dbReference>
<keyword evidence="5 8" id="KW-1133">Transmembrane helix</keyword>
<dbReference type="RefSeq" id="WP_103873845.1">
    <property type="nucleotide sequence ID" value="NZ_FNUY01000007.1"/>
</dbReference>
<dbReference type="Proteomes" id="UP000236743">
    <property type="component" value="Unassembled WGS sequence"/>
</dbReference>
<sequence>MTVNELNYAAAASSESRANAWRYWLGIVTAAIDAAVVMAMVGAVSVAYHLHVYGGIGSEQVTLELATIIAVIFVFINLMRGRYQIGNYLSTKGQMASAFTVWNVTMVAFIAILFLLKIADHYSRAVILATYLVGIPVIALARSGIVRTISLASKAGRITSERIFIIGREPDVMSFVTRHQPWNVGFAIVDVAFLRSADPARVKDPAAALAADLATAVANCRAKRPDAVFIALPWSHQETIDTCVDAFMNLPVAIHLAPERIMDRFDTPHIVHTGTLASLRLTRPALSAVEVAAKRSFDIVAASLIILLALPLLLTIALMIRLDSPGPVLFRQRRYGFNQQAFRIFKFRTMTTTDDGNVIVQATRNDPRITRIGRILRRYNLDELPQLLNVVAGQMSLVGPRPHALAHDQEFQRKIALYARRHNVRPGITGWAQVNGLRGETDTDEKMAKRVACDHWYIDNWSFWLDIAILFRTVLSKKAFMNAG</sequence>
<keyword evidence="6 8" id="KW-0472">Membrane</keyword>
<organism evidence="10 11">
    <name type="scientific">Bosea lathyri</name>
    <dbReference type="NCBI Taxonomy" id="1036778"/>
    <lineage>
        <taxon>Bacteria</taxon>
        <taxon>Pseudomonadati</taxon>
        <taxon>Pseudomonadota</taxon>
        <taxon>Alphaproteobacteria</taxon>
        <taxon>Hyphomicrobiales</taxon>
        <taxon>Boseaceae</taxon>
        <taxon>Bosea</taxon>
    </lineage>
</organism>
<dbReference type="GO" id="GO:0089702">
    <property type="term" value="F:undecaprenyl-phosphate glucose phosphotransferase activity"/>
    <property type="evidence" value="ECO:0007669"/>
    <property type="project" value="TreeGrafter"/>
</dbReference>
<feature type="domain" description="Bacterial sugar transferase" evidence="9">
    <location>
        <begin position="294"/>
        <end position="475"/>
    </location>
</feature>
<proteinExistence type="inferred from homology"/>
<feature type="transmembrane region" description="Helical" evidence="8">
    <location>
        <begin position="299"/>
        <end position="320"/>
    </location>
</feature>
<comment type="subcellular location">
    <subcellularLocation>
        <location evidence="1">Membrane</location>
        <topology evidence="1">Multi-pass membrane protein</topology>
    </subcellularLocation>
</comment>
<reference evidence="10 11" key="1">
    <citation type="submission" date="2016-10" db="EMBL/GenBank/DDBJ databases">
        <authorList>
            <person name="de Groot N.N."/>
        </authorList>
    </citation>
    <scope>NUCLEOTIDE SEQUENCE [LARGE SCALE GENOMIC DNA]</scope>
    <source>
        <strain evidence="10 11">DSM 26656</strain>
    </source>
</reference>
<dbReference type="OrthoDB" id="9808602at2"/>
<dbReference type="Pfam" id="PF02397">
    <property type="entry name" value="Bac_transf"/>
    <property type="match status" value="1"/>
</dbReference>
<dbReference type="NCBIfam" id="TIGR03023">
    <property type="entry name" value="WcaJ_sugtrans"/>
    <property type="match status" value="1"/>
</dbReference>
<dbReference type="PANTHER" id="PTHR30576:SF21">
    <property type="entry name" value="UDP-GLUCOSE:UNDECAPRENYL-PHOSPHATE GLUCOSE-1-PHOSPHATE TRANSFERASE"/>
    <property type="match status" value="1"/>
</dbReference>
<evidence type="ECO:0000313" key="10">
    <source>
        <dbReference type="EMBL" id="SEG60589.1"/>
    </source>
</evidence>
<keyword evidence="7" id="KW-0270">Exopolysaccharide synthesis</keyword>
<evidence type="ECO:0000256" key="4">
    <source>
        <dbReference type="ARBA" id="ARBA00022692"/>
    </source>
</evidence>
<evidence type="ECO:0000256" key="5">
    <source>
        <dbReference type="ARBA" id="ARBA00022989"/>
    </source>
</evidence>
<dbReference type="PANTHER" id="PTHR30576">
    <property type="entry name" value="COLANIC BIOSYNTHESIS UDP-GLUCOSE LIPID CARRIER TRANSFERASE"/>
    <property type="match status" value="1"/>
</dbReference>
<dbReference type="NCBIfam" id="TIGR03025">
    <property type="entry name" value="EPS_sugtrans"/>
    <property type="match status" value="1"/>
</dbReference>
<dbReference type="GO" id="GO:0009242">
    <property type="term" value="P:colanic acid biosynthetic process"/>
    <property type="evidence" value="ECO:0007669"/>
    <property type="project" value="TreeGrafter"/>
</dbReference>
<evidence type="ECO:0000256" key="2">
    <source>
        <dbReference type="ARBA" id="ARBA00006464"/>
    </source>
</evidence>
<feature type="transmembrane region" description="Helical" evidence="8">
    <location>
        <begin position="125"/>
        <end position="145"/>
    </location>
</feature>
<keyword evidence="11" id="KW-1185">Reference proteome</keyword>
<evidence type="ECO:0000256" key="1">
    <source>
        <dbReference type="ARBA" id="ARBA00004141"/>
    </source>
</evidence>
<evidence type="ECO:0000259" key="9">
    <source>
        <dbReference type="Pfam" id="PF02397"/>
    </source>
</evidence>
<name>A0A1H6BIL9_9HYPH</name>
<accession>A0A1H6BIL9</accession>
<keyword evidence="4 8" id="KW-0812">Transmembrane</keyword>
<dbReference type="EMBL" id="FNUY01000007">
    <property type="protein sequence ID" value="SEG60589.1"/>
    <property type="molecule type" value="Genomic_DNA"/>
</dbReference>
<evidence type="ECO:0000256" key="3">
    <source>
        <dbReference type="ARBA" id="ARBA00022679"/>
    </source>
</evidence>
<dbReference type="GO" id="GO:0016020">
    <property type="term" value="C:membrane"/>
    <property type="evidence" value="ECO:0007669"/>
    <property type="project" value="UniProtKB-SubCell"/>
</dbReference>
<dbReference type="AlphaFoldDB" id="A0A1H6BIL9"/>
<feature type="transmembrane region" description="Helical" evidence="8">
    <location>
        <begin position="99"/>
        <end position="119"/>
    </location>
</feature>
<dbReference type="InterPro" id="IPR017475">
    <property type="entry name" value="EPS_sugar_tfrase"/>
</dbReference>